<evidence type="ECO:0000256" key="4">
    <source>
        <dbReference type="ARBA" id="ARBA00022989"/>
    </source>
</evidence>
<evidence type="ECO:0000256" key="5">
    <source>
        <dbReference type="ARBA" id="ARBA00023136"/>
    </source>
</evidence>
<dbReference type="PANTHER" id="PTHR23501">
    <property type="entry name" value="MAJOR FACILITATOR SUPERFAMILY"/>
    <property type="match status" value="1"/>
</dbReference>
<keyword evidence="4 7" id="KW-1133">Transmembrane helix</keyword>
<feature type="transmembrane region" description="Helical" evidence="7">
    <location>
        <begin position="425"/>
        <end position="451"/>
    </location>
</feature>
<dbReference type="EMBL" id="FOPU01000005">
    <property type="protein sequence ID" value="SFH27410.1"/>
    <property type="molecule type" value="Genomic_DNA"/>
</dbReference>
<keyword evidence="9" id="KW-1185">Reference proteome</keyword>
<evidence type="ECO:0000313" key="9">
    <source>
        <dbReference type="Proteomes" id="UP000183635"/>
    </source>
</evidence>
<feature type="transmembrane region" description="Helical" evidence="7">
    <location>
        <begin position="363"/>
        <end position="384"/>
    </location>
</feature>
<name>A0A1I2YPI8_9RHOB</name>
<accession>A0A1I2YPI8</accession>
<evidence type="ECO:0008006" key="10">
    <source>
        <dbReference type="Google" id="ProtNLM"/>
    </source>
</evidence>
<evidence type="ECO:0000313" key="8">
    <source>
        <dbReference type="EMBL" id="SFH27410.1"/>
    </source>
</evidence>
<dbReference type="PANTHER" id="PTHR23501:SF191">
    <property type="entry name" value="VACUOLAR BASIC AMINO ACID TRANSPORTER 4"/>
    <property type="match status" value="1"/>
</dbReference>
<dbReference type="InterPro" id="IPR036259">
    <property type="entry name" value="MFS_trans_sf"/>
</dbReference>
<feature type="compositionally biased region" description="Low complexity" evidence="6">
    <location>
        <begin position="1"/>
        <end position="20"/>
    </location>
</feature>
<dbReference type="OrthoDB" id="5314453at2"/>
<feature type="transmembrane region" description="Helical" evidence="7">
    <location>
        <begin position="232"/>
        <end position="256"/>
    </location>
</feature>
<dbReference type="Gene3D" id="1.20.1250.20">
    <property type="entry name" value="MFS general substrate transporter like domains"/>
    <property type="match status" value="1"/>
</dbReference>
<reference evidence="8 9" key="1">
    <citation type="submission" date="2016-10" db="EMBL/GenBank/DDBJ databases">
        <authorList>
            <person name="de Groot N.N."/>
        </authorList>
    </citation>
    <scope>NUCLEOTIDE SEQUENCE [LARGE SCALE GENOMIC DNA]</scope>
    <source>
        <strain evidence="8 9">DSM 8537</strain>
    </source>
</reference>
<dbReference type="GO" id="GO:0022857">
    <property type="term" value="F:transmembrane transporter activity"/>
    <property type="evidence" value="ECO:0007669"/>
    <property type="project" value="TreeGrafter"/>
</dbReference>
<feature type="transmembrane region" description="Helical" evidence="7">
    <location>
        <begin position="396"/>
        <end position="418"/>
    </location>
</feature>
<dbReference type="RefSeq" id="WP_074966449.1">
    <property type="nucleotide sequence ID" value="NZ_FOPU01000005.1"/>
</dbReference>
<evidence type="ECO:0000256" key="1">
    <source>
        <dbReference type="ARBA" id="ARBA00004127"/>
    </source>
</evidence>
<gene>
    <name evidence="8" type="ORF">SAMN04488021_10562</name>
</gene>
<dbReference type="GO" id="GO:0005886">
    <property type="term" value="C:plasma membrane"/>
    <property type="evidence" value="ECO:0007669"/>
    <property type="project" value="TreeGrafter"/>
</dbReference>
<dbReference type="Proteomes" id="UP000183635">
    <property type="component" value="Unassembled WGS sequence"/>
</dbReference>
<feature type="transmembrane region" description="Helical" evidence="7">
    <location>
        <begin position="109"/>
        <end position="127"/>
    </location>
</feature>
<dbReference type="AlphaFoldDB" id="A0A1I2YPI8"/>
<evidence type="ECO:0000256" key="2">
    <source>
        <dbReference type="ARBA" id="ARBA00022448"/>
    </source>
</evidence>
<feature type="transmembrane region" description="Helical" evidence="7">
    <location>
        <begin position="166"/>
        <end position="186"/>
    </location>
</feature>
<evidence type="ECO:0000256" key="6">
    <source>
        <dbReference type="SAM" id="MobiDB-lite"/>
    </source>
</evidence>
<feature type="transmembrane region" description="Helical" evidence="7">
    <location>
        <begin position="198"/>
        <end position="220"/>
    </location>
</feature>
<protein>
    <recommendedName>
        <fullName evidence="10">Major Facilitator Superfamily protein</fullName>
    </recommendedName>
</protein>
<sequence length="559" mass="58966">MSDAATPAAAPGTPATTPSATPAPPAAPPPFVPKSLPMTLGYIGASLTIGMTQGLAQGFVSSNIPQIAGDLGATQTQTTWLMAAFLIPRASLPLMLIKIRTQFGLRRFAEVAIVLYLLVSLAALAISDLRSAIVVQFFAGAAAAPLSTLAFMYMLEPLPPAWKMRLGLPMVMAMLSAGPSLARVISPSLMGDLGWGPLHLMSLGLAAVSLALVYALPLTSLPRVKVIAAMDLVSWVLIAIGFGSLTAAFTMGATFWWTDTPWIGWVLALAAVALTGAVVIELHRKTPLLDIRWLASPAMVHLTVTLLIFRLVLSEQSSGAPRMFTILGVTQGQLVPLFAMITAATVLGGLALIPVIKPERVPVLHLIALVLFCTGAFMDSHSTIDTRPAQMMLSQALIAFSGTFYLAPAMMQGLVAALAKGPNYLLSFVVVFISTQSLGGAMGSGLFSTFINHRQALHLQVLREELTAADPETTAAIAARMAALAAQMPDIAARKAQAVALIAQDASNQAYVMAYNDAYLLTFLVAATALCALLLHIFRDWMAARRQPAVLPANPEPAK</sequence>
<dbReference type="GO" id="GO:0012505">
    <property type="term" value="C:endomembrane system"/>
    <property type="evidence" value="ECO:0007669"/>
    <property type="project" value="UniProtKB-SubCell"/>
</dbReference>
<keyword evidence="3 7" id="KW-0812">Transmembrane</keyword>
<keyword evidence="5 7" id="KW-0472">Membrane</keyword>
<feature type="transmembrane region" description="Helical" evidence="7">
    <location>
        <begin position="333"/>
        <end position="356"/>
    </location>
</feature>
<feature type="transmembrane region" description="Helical" evidence="7">
    <location>
        <begin position="518"/>
        <end position="538"/>
    </location>
</feature>
<comment type="subcellular location">
    <subcellularLocation>
        <location evidence="1">Endomembrane system</location>
        <topology evidence="1">Multi-pass membrane protein</topology>
    </subcellularLocation>
</comment>
<organism evidence="8 9">
    <name type="scientific">Paracoccus aminovorans</name>
    <dbReference type="NCBI Taxonomy" id="34004"/>
    <lineage>
        <taxon>Bacteria</taxon>
        <taxon>Pseudomonadati</taxon>
        <taxon>Pseudomonadota</taxon>
        <taxon>Alphaproteobacteria</taxon>
        <taxon>Rhodobacterales</taxon>
        <taxon>Paracoccaceae</taxon>
        <taxon>Paracoccus</taxon>
    </lineage>
</organism>
<dbReference type="SUPFAM" id="SSF103473">
    <property type="entry name" value="MFS general substrate transporter"/>
    <property type="match status" value="1"/>
</dbReference>
<keyword evidence="2" id="KW-0813">Transport</keyword>
<feature type="transmembrane region" description="Helical" evidence="7">
    <location>
        <begin position="133"/>
        <end position="154"/>
    </location>
</feature>
<proteinExistence type="predicted"/>
<feature type="transmembrane region" description="Helical" evidence="7">
    <location>
        <begin position="262"/>
        <end position="282"/>
    </location>
</feature>
<feature type="region of interest" description="Disordered" evidence="6">
    <location>
        <begin position="1"/>
        <end position="28"/>
    </location>
</feature>
<feature type="transmembrane region" description="Helical" evidence="7">
    <location>
        <begin position="294"/>
        <end position="313"/>
    </location>
</feature>
<evidence type="ECO:0000256" key="3">
    <source>
        <dbReference type="ARBA" id="ARBA00022692"/>
    </source>
</evidence>
<dbReference type="STRING" id="34004.SAMN04488021_10562"/>
<evidence type="ECO:0000256" key="7">
    <source>
        <dbReference type="SAM" id="Phobius"/>
    </source>
</evidence>